<evidence type="ECO:0000256" key="1">
    <source>
        <dbReference type="SAM" id="MobiDB-lite"/>
    </source>
</evidence>
<feature type="compositionally biased region" description="Low complexity" evidence="1">
    <location>
        <begin position="192"/>
        <end position="223"/>
    </location>
</feature>
<name>A0ABY7AYI7_9PSEU</name>
<keyword evidence="2" id="KW-1133">Transmembrane helix</keyword>
<evidence type="ECO:0008006" key="5">
    <source>
        <dbReference type="Google" id="ProtNLM"/>
    </source>
</evidence>
<keyword evidence="2" id="KW-0812">Transmembrane</keyword>
<feature type="compositionally biased region" description="Pro residues" evidence="1">
    <location>
        <begin position="182"/>
        <end position="191"/>
    </location>
</feature>
<feature type="compositionally biased region" description="Low complexity" evidence="1">
    <location>
        <begin position="55"/>
        <end position="65"/>
    </location>
</feature>
<accession>A0ABY7AYI7</accession>
<evidence type="ECO:0000313" key="3">
    <source>
        <dbReference type="EMBL" id="WAL63668.1"/>
    </source>
</evidence>
<feature type="transmembrane region" description="Helical" evidence="2">
    <location>
        <begin position="83"/>
        <end position="101"/>
    </location>
</feature>
<sequence>MTAPARSPRNTPGEATPRETRRAERTRTAGQRSTAAERAYARRAQRAEGSRKATKTGTGAGKAAAPARQRGFRLGLPKSRASFVLLVMVLLAAGIATTLLLSTQAIADSYRLEQIREENANLAEQSERLQRAVGQAGSPSSLAERAKALGMVPADDPAHLMVRPDGSIGVVGDPHKATAPVTTPPPPPAQTQPPGQTQPTGPGQGQPDQGQPAGQTQTPSPTTNAAPIEGDVAQGDAQQSVVAPPQTGGQ</sequence>
<organism evidence="3 4">
    <name type="scientific">Amycolatopsis cynarae</name>
    <dbReference type="NCBI Taxonomy" id="2995223"/>
    <lineage>
        <taxon>Bacteria</taxon>
        <taxon>Bacillati</taxon>
        <taxon>Actinomycetota</taxon>
        <taxon>Actinomycetes</taxon>
        <taxon>Pseudonocardiales</taxon>
        <taxon>Pseudonocardiaceae</taxon>
        <taxon>Amycolatopsis</taxon>
    </lineage>
</organism>
<dbReference type="Proteomes" id="UP001163203">
    <property type="component" value="Chromosome"/>
</dbReference>
<feature type="compositionally biased region" description="Low complexity" evidence="1">
    <location>
        <begin position="28"/>
        <end position="38"/>
    </location>
</feature>
<evidence type="ECO:0000256" key="2">
    <source>
        <dbReference type="SAM" id="Phobius"/>
    </source>
</evidence>
<dbReference type="RefSeq" id="WP_268753907.1">
    <property type="nucleotide sequence ID" value="NZ_CP113836.1"/>
</dbReference>
<protein>
    <recommendedName>
        <fullName evidence="5">Cell division protein FtsL</fullName>
    </recommendedName>
</protein>
<feature type="compositionally biased region" description="Basic and acidic residues" evidence="1">
    <location>
        <begin position="16"/>
        <end position="27"/>
    </location>
</feature>
<feature type="region of interest" description="Disordered" evidence="1">
    <location>
        <begin position="1"/>
        <end position="68"/>
    </location>
</feature>
<reference evidence="3" key="1">
    <citation type="submission" date="2022-11" db="EMBL/GenBank/DDBJ databases">
        <authorList>
            <person name="Mo P."/>
        </authorList>
    </citation>
    <scope>NUCLEOTIDE SEQUENCE</scope>
    <source>
        <strain evidence="3">HUAS 11-8</strain>
    </source>
</reference>
<feature type="region of interest" description="Disordered" evidence="1">
    <location>
        <begin position="157"/>
        <end position="250"/>
    </location>
</feature>
<dbReference type="EMBL" id="CP113836">
    <property type="protein sequence ID" value="WAL63668.1"/>
    <property type="molecule type" value="Genomic_DNA"/>
</dbReference>
<proteinExistence type="predicted"/>
<gene>
    <name evidence="3" type="ORF">ORV05_22000</name>
</gene>
<keyword evidence="2" id="KW-0472">Membrane</keyword>
<keyword evidence="4" id="KW-1185">Reference proteome</keyword>
<evidence type="ECO:0000313" key="4">
    <source>
        <dbReference type="Proteomes" id="UP001163203"/>
    </source>
</evidence>